<sequence length="421" mass="44506">MSAGCQYDVVVIGGGMAGLMAAARAASRGKSVLLLAAGSGTLSLSTGCVDVWGYAGPNKAMAVNPVAEIREMIRYNPDHPYAAAADMLEESLAFFQDLCRQMNCHYLAKDQANQLLPTALGTVRPTYLAPAGQVPRNPADLKKAVVVGFKGLKDFFPAVIATNLKRSGWLPAGCRVEAIQLELFSPGELRAEFLARRLETSEGRVELARHLKTAVTRDTLLLLPAVLGTRWDSTVAAELTAELDCQVVELPGLPPSLPGKRLSDMLFTCIRRAGAEVRPGCTVVGAVAEDRTCRAVVVQAGNDRQEIRARYFILCTGSFLGGGLTAGPDGIRETVFNLPVWTGHTGPVSGANADFFSLSGHPVLRSGIKVNAQLTPVHEGKEIFTNVLAAGAVLAGSDFTREKCGNGLALATGYKAGSLVD</sequence>
<name>A0AAU8PKQ4_DESK7</name>
<reference evidence="6" key="1">
    <citation type="submission" date="2011-05" db="EMBL/GenBank/DDBJ databases">
        <title>Complete sequence of Desulfotomaculum kuznetsovii DSM 6115.</title>
        <authorList>
            <person name="Lucas S."/>
            <person name="Han J."/>
            <person name="Lapidus A."/>
            <person name="Cheng J.-F."/>
            <person name="Goodwin L."/>
            <person name="Pitluck S."/>
            <person name="Peters L."/>
            <person name="Mikhailova N."/>
            <person name="Lu M."/>
            <person name="Saunders E."/>
            <person name="Han C."/>
            <person name="Tapia R."/>
            <person name="Land M."/>
            <person name="Hauser L."/>
            <person name="Kyrpides N."/>
            <person name="Ivanova N."/>
            <person name="Pagani I."/>
            <person name="Nazina T."/>
            <person name="Ivanova A."/>
            <person name="Parshina S."/>
            <person name="Kuever J."/>
            <person name="Muyzer G."/>
            <person name="Plugge C."/>
            <person name="Stams A."/>
            <person name="Woyke T."/>
        </authorList>
    </citation>
    <scope>NUCLEOTIDE SEQUENCE [LARGE SCALE GENOMIC DNA]</scope>
    <source>
        <strain evidence="6">DSM 6115 / VKM B-1805 / 17</strain>
    </source>
</reference>
<keyword evidence="3 5" id="KW-0560">Oxidoreductase</keyword>
<evidence type="ECO:0000313" key="6">
    <source>
        <dbReference type="Proteomes" id="UP000009229"/>
    </source>
</evidence>
<dbReference type="InterPro" id="IPR003953">
    <property type="entry name" value="FAD-dep_OxRdtase_2_FAD-bd"/>
</dbReference>
<dbReference type="InterPro" id="IPR009158">
    <property type="entry name" value="G3P_DH_GlpB_su"/>
</dbReference>
<dbReference type="KEGG" id="dku:Desku_3350"/>
<dbReference type="NCBIfam" id="TIGR03378">
    <property type="entry name" value="glycerol3P_GlpB"/>
    <property type="match status" value="1"/>
</dbReference>
<protein>
    <submittedName>
        <fullName evidence="5">Glycerol-3-phosphate dehydrogenase, anaerobic, B subunit</fullName>
        <ecNumber evidence="5">1.1.5.3</ecNumber>
    </submittedName>
</protein>
<keyword evidence="1" id="KW-0285">Flavoprotein</keyword>
<dbReference type="EC" id="1.1.5.3" evidence="5"/>
<dbReference type="EMBL" id="CP002770">
    <property type="protein sequence ID" value="AEG16834.1"/>
    <property type="molecule type" value="Genomic_DNA"/>
</dbReference>
<accession>A0AAU8PKQ4</accession>
<evidence type="ECO:0000259" key="4">
    <source>
        <dbReference type="Pfam" id="PF00890"/>
    </source>
</evidence>
<keyword evidence="6" id="KW-1185">Reference proteome</keyword>
<dbReference type="SUPFAM" id="SSF51905">
    <property type="entry name" value="FAD/NAD(P)-binding domain"/>
    <property type="match status" value="1"/>
</dbReference>
<evidence type="ECO:0000256" key="1">
    <source>
        <dbReference type="ARBA" id="ARBA00022630"/>
    </source>
</evidence>
<dbReference type="GO" id="GO:0004368">
    <property type="term" value="F:glycerol-3-phosphate dehydrogenase (quinone) activity"/>
    <property type="evidence" value="ECO:0007669"/>
    <property type="project" value="UniProtKB-EC"/>
</dbReference>
<dbReference type="Pfam" id="PF00890">
    <property type="entry name" value="FAD_binding_2"/>
    <property type="match status" value="1"/>
</dbReference>
<evidence type="ECO:0000313" key="5">
    <source>
        <dbReference type="EMBL" id="AEG16834.1"/>
    </source>
</evidence>
<dbReference type="Proteomes" id="UP000009229">
    <property type="component" value="Chromosome"/>
</dbReference>
<proteinExistence type="predicted"/>
<dbReference type="Gene3D" id="3.50.50.60">
    <property type="entry name" value="FAD/NAD(P)-binding domain"/>
    <property type="match status" value="2"/>
</dbReference>
<gene>
    <name evidence="5" type="ordered locus">Desku_3350</name>
</gene>
<keyword evidence="2" id="KW-0288">FMN</keyword>
<evidence type="ECO:0000256" key="3">
    <source>
        <dbReference type="ARBA" id="ARBA00023002"/>
    </source>
</evidence>
<dbReference type="RefSeq" id="WP_013824340.1">
    <property type="nucleotide sequence ID" value="NC_015573.1"/>
</dbReference>
<feature type="domain" description="FAD-dependent oxidoreductase 2 FAD-binding" evidence="4">
    <location>
        <begin position="8"/>
        <end position="408"/>
    </location>
</feature>
<organism evidence="5 6">
    <name type="scientific">Desulfofundulus kuznetsovii (strain DSM 6115 / VKM B-1805 / 17)</name>
    <name type="common">Desulfotomaculum kuznetsovii</name>
    <dbReference type="NCBI Taxonomy" id="760568"/>
    <lineage>
        <taxon>Bacteria</taxon>
        <taxon>Bacillati</taxon>
        <taxon>Bacillota</taxon>
        <taxon>Clostridia</taxon>
        <taxon>Eubacteriales</taxon>
        <taxon>Peptococcaceae</taxon>
        <taxon>Desulfofundulus</taxon>
    </lineage>
</organism>
<dbReference type="AlphaFoldDB" id="A0AAU8PKQ4"/>
<evidence type="ECO:0000256" key="2">
    <source>
        <dbReference type="ARBA" id="ARBA00022643"/>
    </source>
</evidence>
<dbReference type="InterPro" id="IPR036188">
    <property type="entry name" value="FAD/NAD-bd_sf"/>
</dbReference>
<dbReference type="GO" id="GO:0009331">
    <property type="term" value="C:glycerol-3-phosphate dehydrogenase (FAD) complex"/>
    <property type="evidence" value="ECO:0007669"/>
    <property type="project" value="InterPro"/>
</dbReference>
<dbReference type="PIRSF" id="PIRSF000141">
    <property type="entry name" value="Anaerobic_G3P_dh"/>
    <property type="match status" value="1"/>
</dbReference>